<feature type="signal peptide" evidence="1">
    <location>
        <begin position="1"/>
        <end position="34"/>
    </location>
</feature>
<dbReference type="Proteomes" id="UP000503540">
    <property type="component" value="Chromosome"/>
</dbReference>
<dbReference type="EMBL" id="CP046172">
    <property type="protein sequence ID" value="QIS14104.1"/>
    <property type="molecule type" value="Genomic_DNA"/>
</dbReference>
<feature type="chain" id="PRO_5026233316" evidence="1">
    <location>
        <begin position="35"/>
        <end position="181"/>
    </location>
</feature>
<sequence length="181" mass="18638">MSDSHTSNSVRPTRRGLLLAAVALATQPVPTAFAAPRTATGPVRITEGQVAEAAPGQQIFYPSVTSCLTVTLSLGSGAKVGAHASLFQVPGELRSDAILAAAARQAGTRPIIAVEVRGAVGAWHPSYFTRAIESYGDGEPVPIPERPDPDGIARAVAAGLGLRGRVPVTVRDLPDGDQTVN</sequence>
<evidence type="ECO:0000313" key="3">
    <source>
        <dbReference type="Proteomes" id="UP000503540"/>
    </source>
</evidence>
<keyword evidence="1" id="KW-0732">Signal</keyword>
<dbReference type="RefSeq" id="WP_203217387.1">
    <property type="nucleotide sequence ID" value="NZ_CP046172.1"/>
</dbReference>
<dbReference type="InterPro" id="IPR006311">
    <property type="entry name" value="TAT_signal"/>
</dbReference>
<proteinExistence type="predicted"/>
<evidence type="ECO:0000313" key="2">
    <source>
        <dbReference type="EMBL" id="QIS14104.1"/>
    </source>
</evidence>
<reference evidence="2 3" key="1">
    <citation type="journal article" date="2019" name="ACS Chem. Biol.">
        <title>Identification and Mobilization of a Cryptic Antibiotic Biosynthesis Gene Locus from a Human-Pathogenic Nocardia Isolate.</title>
        <authorList>
            <person name="Herisse M."/>
            <person name="Ishida K."/>
            <person name="Porter J.L."/>
            <person name="Howden B."/>
            <person name="Hertweck C."/>
            <person name="Stinear T.P."/>
            <person name="Pidot S.J."/>
        </authorList>
    </citation>
    <scope>NUCLEOTIDE SEQUENCE [LARGE SCALE GENOMIC DNA]</scope>
    <source>
        <strain evidence="2 3">AUSMDU00012717</strain>
    </source>
</reference>
<protein>
    <submittedName>
        <fullName evidence="2">Uncharacterized protein</fullName>
    </submittedName>
</protein>
<accession>A0A6G9YLM2</accession>
<evidence type="ECO:0000256" key="1">
    <source>
        <dbReference type="SAM" id="SignalP"/>
    </source>
</evidence>
<dbReference type="KEGG" id="nah:F5544_31310"/>
<organism evidence="2 3">
    <name type="scientific">Nocardia arthritidis</name>
    <dbReference type="NCBI Taxonomy" id="228602"/>
    <lineage>
        <taxon>Bacteria</taxon>
        <taxon>Bacillati</taxon>
        <taxon>Actinomycetota</taxon>
        <taxon>Actinomycetes</taxon>
        <taxon>Mycobacteriales</taxon>
        <taxon>Nocardiaceae</taxon>
        <taxon>Nocardia</taxon>
    </lineage>
</organism>
<name>A0A6G9YLM2_9NOCA</name>
<dbReference type="PROSITE" id="PS51318">
    <property type="entry name" value="TAT"/>
    <property type="match status" value="1"/>
</dbReference>
<dbReference type="AlphaFoldDB" id="A0A6G9YLM2"/>
<keyword evidence="3" id="KW-1185">Reference proteome</keyword>
<gene>
    <name evidence="2" type="ORF">F5544_31310</name>
</gene>